<sequence>MNYIWDVLLKAYNEGIPRENIKFLPAAVYSPYMEIAFTDVNTNSLLEETAIEINPYYRFYEIFKDLFHVDLEESKELREVLFDIVIHYLGELDLKQGLTKQEFYKRFIMTDIMKGLYGEKLRETAEDLNSYEVNSLLNSMITLYSTGTSLHLFKKITRTMFKNSIIYVSQDNPKELLIYLGEYINEKSKKKIDMIINLFLPINMKVDLYWEKHFGILGVEETMKINEIVIN</sequence>
<protein>
    <recommendedName>
        <fullName evidence="3">Iron-dependent peroxidase</fullName>
    </recommendedName>
</protein>
<accession>A0ABS4K266</accession>
<organism evidence="1 2">
    <name type="scientific">Clostridium punense</name>
    <dbReference type="NCBI Taxonomy" id="1054297"/>
    <lineage>
        <taxon>Bacteria</taxon>
        <taxon>Bacillati</taxon>
        <taxon>Bacillota</taxon>
        <taxon>Clostridia</taxon>
        <taxon>Eubacteriales</taxon>
        <taxon>Clostridiaceae</taxon>
        <taxon>Clostridium</taxon>
    </lineage>
</organism>
<gene>
    <name evidence="1" type="ORF">J2Z44_001676</name>
</gene>
<dbReference type="RefSeq" id="WP_021281340.1">
    <property type="nucleotide sequence ID" value="NZ_JAGGLL010000011.1"/>
</dbReference>
<keyword evidence="2" id="KW-1185">Reference proteome</keyword>
<proteinExistence type="predicted"/>
<name>A0ABS4K266_9CLOT</name>
<evidence type="ECO:0008006" key="3">
    <source>
        <dbReference type="Google" id="ProtNLM"/>
    </source>
</evidence>
<reference evidence="1 2" key="1">
    <citation type="submission" date="2021-03" db="EMBL/GenBank/DDBJ databases">
        <title>Genomic Encyclopedia of Type Strains, Phase IV (KMG-IV): sequencing the most valuable type-strain genomes for metagenomic binning, comparative biology and taxonomic classification.</title>
        <authorList>
            <person name="Goeker M."/>
        </authorList>
    </citation>
    <scope>NUCLEOTIDE SEQUENCE [LARGE SCALE GENOMIC DNA]</scope>
    <source>
        <strain evidence="1 2">DSM 28650</strain>
    </source>
</reference>
<dbReference type="Proteomes" id="UP001519308">
    <property type="component" value="Unassembled WGS sequence"/>
</dbReference>
<evidence type="ECO:0000313" key="1">
    <source>
        <dbReference type="EMBL" id="MBP2021880.1"/>
    </source>
</evidence>
<dbReference type="EMBL" id="JAGGLL010000011">
    <property type="protein sequence ID" value="MBP2021880.1"/>
    <property type="molecule type" value="Genomic_DNA"/>
</dbReference>
<evidence type="ECO:0000313" key="2">
    <source>
        <dbReference type="Proteomes" id="UP001519308"/>
    </source>
</evidence>
<comment type="caution">
    <text evidence="1">The sequence shown here is derived from an EMBL/GenBank/DDBJ whole genome shotgun (WGS) entry which is preliminary data.</text>
</comment>